<proteinExistence type="inferred from homology"/>
<dbReference type="AlphaFoldDB" id="A8DWR0"/>
<evidence type="ECO:0000256" key="5">
    <source>
        <dbReference type="RuleBase" id="RU000590"/>
    </source>
</evidence>
<dbReference type="InParanoid" id="A8DWR0"/>
<keyword evidence="2 5" id="KW-0479">Metal-binding</keyword>
<reference evidence="7 8" key="1">
    <citation type="journal article" date="2007" name="Science">
        <title>Sea anemone genome reveals ancestral eumetazoan gene repertoire and genomic organization.</title>
        <authorList>
            <person name="Putnam N.H."/>
            <person name="Srivastava M."/>
            <person name="Hellsten U."/>
            <person name="Dirks B."/>
            <person name="Chapman J."/>
            <person name="Salamov A."/>
            <person name="Terry A."/>
            <person name="Shapiro H."/>
            <person name="Lindquist E."/>
            <person name="Kapitonov V.V."/>
            <person name="Jurka J."/>
            <person name="Genikhovich G."/>
            <person name="Grigoriev I.V."/>
            <person name="Lucas S.M."/>
            <person name="Steele R.E."/>
            <person name="Finnerty J.R."/>
            <person name="Technau U."/>
            <person name="Martindale M.Q."/>
            <person name="Rokhsar D.S."/>
        </authorList>
    </citation>
    <scope>NUCLEOTIDE SEQUENCE [LARGE SCALE GENOMIC DNA]</scope>
    <source>
        <strain evidence="8">CH2 X CH6</strain>
    </source>
</reference>
<gene>
    <name evidence="7" type="ORF">NEMVEDRAFT_v1g157543</name>
</gene>
<dbReference type="eggNOG" id="KOG2737">
    <property type="taxonomic scope" value="Eukaryota"/>
</dbReference>
<keyword evidence="3" id="KW-0378">Hydrolase</keyword>
<dbReference type="Proteomes" id="UP000001593">
    <property type="component" value="Unassembled WGS sequence"/>
</dbReference>
<dbReference type="InterPro" id="IPR052433">
    <property type="entry name" value="X-Pro_dipept-like"/>
</dbReference>
<keyword evidence="8" id="KW-1185">Reference proteome</keyword>
<dbReference type="PhylomeDB" id="A8DWR0"/>
<name>A8DWR0_NEMVE</name>
<organism evidence="7 8">
    <name type="scientific">Nematostella vectensis</name>
    <name type="common">Starlet sea anemone</name>
    <dbReference type="NCBI Taxonomy" id="45351"/>
    <lineage>
        <taxon>Eukaryota</taxon>
        <taxon>Metazoa</taxon>
        <taxon>Cnidaria</taxon>
        <taxon>Anthozoa</taxon>
        <taxon>Hexacorallia</taxon>
        <taxon>Actiniaria</taxon>
        <taxon>Edwardsiidae</taxon>
        <taxon>Nematostella</taxon>
    </lineage>
</organism>
<dbReference type="PANTHER" id="PTHR43226">
    <property type="entry name" value="XAA-PRO AMINOPEPTIDASE 3"/>
    <property type="match status" value="1"/>
</dbReference>
<comment type="cofactor">
    <cofactor evidence="1">
        <name>Mn(2+)</name>
        <dbReference type="ChEBI" id="CHEBI:29035"/>
    </cofactor>
</comment>
<dbReference type="PANTHER" id="PTHR43226:SF8">
    <property type="entry name" value="XAA-PRO DIPEPTIDASE"/>
    <property type="match status" value="1"/>
</dbReference>
<dbReference type="STRING" id="45351.A8DWR0"/>
<evidence type="ECO:0000313" key="7">
    <source>
        <dbReference type="EMBL" id="EDO25350.1"/>
    </source>
</evidence>
<dbReference type="Gene3D" id="3.90.230.10">
    <property type="entry name" value="Creatinase/methionine aminopeptidase superfamily"/>
    <property type="match status" value="1"/>
</dbReference>
<dbReference type="InterPro" id="IPR000994">
    <property type="entry name" value="Pept_M24"/>
</dbReference>
<feature type="non-terminal residue" evidence="7">
    <location>
        <position position="1"/>
    </location>
</feature>
<comment type="similarity">
    <text evidence="5">Belongs to the peptidase M24B family.</text>
</comment>
<dbReference type="InterPro" id="IPR036005">
    <property type="entry name" value="Creatinase/aminopeptidase-like"/>
</dbReference>
<dbReference type="SUPFAM" id="SSF55920">
    <property type="entry name" value="Creatinase/aminopeptidase"/>
    <property type="match status" value="1"/>
</dbReference>
<dbReference type="Pfam" id="PF00557">
    <property type="entry name" value="Peptidase_M24"/>
    <property type="match status" value="1"/>
</dbReference>
<evidence type="ECO:0000259" key="6">
    <source>
        <dbReference type="Pfam" id="PF00557"/>
    </source>
</evidence>
<evidence type="ECO:0000256" key="1">
    <source>
        <dbReference type="ARBA" id="ARBA00001936"/>
    </source>
</evidence>
<feature type="domain" description="Peptidase M24" evidence="6">
    <location>
        <begin position="1"/>
        <end position="188"/>
    </location>
</feature>
<dbReference type="GO" id="GO:0046872">
    <property type="term" value="F:metal ion binding"/>
    <property type="evidence" value="ECO:0007669"/>
    <property type="project" value="UniProtKB-KW"/>
</dbReference>
<evidence type="ECO:0000256" key="4">
    <source>
        <dbReference type="ARBA" id="ARBA00023211"/>
    </source>
</evidence>
<dbReference type="PROSITE" id="PS00491">
    <property type="entry name" value="PROLINE_PEPTIDASE"/>
    <property type="match status" value="1"/>
</dbReference>
<sequence length="202" mass="22023">LLVDAGAVHHGYVADITRTIAQGSSVFDALIAGLDQAQQTLMQTIKPGVSFVDLHRAMHHAIYTLLKTHGIVRGNVSHDEADQVRISSAFFPHGLGHLLGIQVHDIGGWQHSAGGEIIAPPSEHPYLRLTRVLEQGFVVTIEPGLYFIPALLQPLKKTALGKDLDWTLVDALTPWGGIRIEDNICVTAEGIENYTRDAFALR</sequence>
<protein>
    <recommendedName>
        <fullName evidence="6">Peptidase M24 domain-containing protein</fullName>
    </recommendedName>
</protein>
<evidence type="ECO:0000256" key="3">
    <source>
        <dbReference type="ARBA" id="ARBA00022801"/>
    </source>
</evidence>
<keyword evidence="4" id="KW-0464">Manganese</keyword>
<evidence type="ECO:0000256" key="2">
    <source>
        <dbReference type="ARBA" id="ARBA00022723"/>
    </source>
</evidence>
<dbReference type="GO" id="GO:0016787">
    <property type="term" value="F:hydrolase activity"/>
    <property type="evidence" value="ECO:0007669"/>
    <property type="project" value="UniProtKB-KW"/>
</dbReference>
<dbReference type="EMBL" id="DS480054">
    <property type="protein sequence ID" value="EDO25350.1"/>
    <property type="molecule type" value="Genomic_DNA"/>
</dbReference>
<dbReference type="InterPro" id="IPR001131">
    <property type="entry name" value="Peptidase_M24B_aminopep-P_CS"/>
</dbReference>
<evidence type="ECO:0000313" key="8">
    <source>
        <dbReference type="Proteomes" id="UP000001593"/>
    </source>
</evidence>
<dbReference type="HOGENOM" id="CLU_017266_7_0_1"/>
<accession>A8DWR0</accession>